<dbReference type="AlphaFoldDB" id="A0A7W8ZLK7"/>
<organism evidence="1 2">
    <name type="scientific">Pedobacter cryoconitis</name>
    <dbReference type="NCBI Taxonomy" id="188932"/>
    <lineage>
        <taxon>Bacteria</taxon>
        <taxon>Pseudomonadati</taxon>
        <taxon>Bacteroidota</taxon>
        <taxon>Sphingobacteriia</taxon>
        <taxon>Sphingobacteriales</taxon>
        <taxon>Sphingobacteriaceae</taxon>
        <taxon>Pedobacter</taxon>
    </lineage>
</organism>
<evidence type="ECO:0000313" key="2">
    <source>
        <dbReference type="Proteomes" id="UP000537204"/>
    </source>
</evidence>
<comment type="caution">
    <text evidence="1">The sequence shown here is derived from an EMBL/GenBank/DDBJ whole genome shotgun (WGS) entry which is preliminary data.</text>
</comment>
<name>A0A7W8ZLK7_9SPHI</name>
<sequence>MKKMFFFLGVIYMLMGCTEPTKTINDKNTLMSTNPKLTSKNFIETMSKAVKHYPEEPYYFLEINNIVGCAYEILINDVPVFKYYDDGQVTSQIDIQYYMLKSGPQKITYKLYPIGKREDGDVINTLADWTRVDLNLLKIDKTVKDPYLRKKVLLEHHSPNKPDGRTFMGAGLKYYENSFTFDAQLPYENKGWANSVDLSKMDQKELLQKTETAYKLIWQLLDEHQTEDFFGYLYAKEIETCQSEYSSNEDLKETLDAYLKPFTKSSYKLEPLANYKMSLYGNGKLVCLEQNSMDIRFRGESALWGKYKNDKGSVIGNFRKLYLHIPKGKTAFEIIR</sequence>
<gene>
    <name evidence="1" type="ORF">HDE68_002155</name>
</gene>
<evidence type="ECO:0008006" key="3">
    <source>
        <dbReference type="Google" id="ProtNLM"/>
    </source>
</evidence>
<evidence type="ECO:0000313" key="1">
    <source>
        <dbReference type="EMBL" id="MBB5636267.1"/>
    </source>
</evidence>
<dbReference type="RefSeq" id="WP_183881605.1">
    <property type="nucleotide sequence ID" value="NZ_JACHCE010000002.1"/>
</dbReference>
<proteinExistence type="predicted"/>
<dbReference type="EMBL" id="JACHCE010000002">
    <property type="protein sequence ID" value="MBB5636267.1"/>
    <property type="molecule type" value="Genomic_DNA"/>
</dbReference>
<accession>A0A7W8ZLK7</accession>
<protein>
    <recommendedName>
        <fullName evidence="3">Lipoprotein</fullName>
    </recommendedName>
</protein>
<dbReference type="PROSITE" id="PS51257">
    <property type="entry name" value="PROKAR_LIPOPROTEIN"/>
    <property type="match status" value="1"/>
</dbReference>
<reference evidence="1 2" key="1">
    <citation type="submission" date="2020-08" db="EMBL/GenBank/DDBJ databases">
        <title>Genomic Encyclopedia of Type Strains, Phase IV (KMG-V): Genome sequencing to study the core and pangenomes of soil and plant-associated prokaryotes.</title>
        <authorList>
            <person name="Whitman W."/>
        </authorList>
    </citation>
    <scope>NUCLEOTIDE SEQUENCE [LARGE SCALE GENOMIC DNA]</scope>
    <source>
        <strain evidence="1 2">S3M1</strain>
    </source>
</reference>
<dbReference type="Proteomes" id="UP000537204">
    <property type="component" value="Unassembled WGS sequence"/>
</dbReference>